<sequence length="100" mass="11222">MSVTSANQLNNANHVSSAILSSAPDPNEMLTTTVANTTEWEQNFEAKIKDLSPGEQEAVRRFWRSVVMRNAPRLFGDENGELFSLLGIEFFNNVVVFIFI</sequence>
<organism evidence="1 2">
    <name type="scientific">Ceratitis capitata</name>
    <name type="common">Mediterranean fruit fly</name>
    <name type="synonym">Tephritis capitata</name>
    <dbReference type="NCBI Taxonomy" id="7213"/>
    <lineage>
        <taxon>Eukaryota</taxon>
        <taxon>Metazoa</taxon>
        <taxon>Ecdysozoa</taxon>
        <taxon>Arthropoda</taxon>
        <taxon>Hexapoda</taxon>
        <taxon>Insecta</taxon>
        <taxon>Pterygota</taxon>
        <taxon>Neoptera</taxon>
        <taxon>Endopterygota</taxon>
        <taxon>Diptera</taxon>
        <taxon>Brachycera</taxon>
        <taxon>Muscomorpha</taxon>
        <taxon>Tephritoidea</taxon>
        <taxon>Tephritidae</taxon>
        <taxon>Ceratitis</taxon>
        <taxon>Ceratitis</taxon>
    </lineage>
</organism>
<reference evidence="1" key="1">
    <citation type="submission" date="2020-11" db="EMBL/GenBank/DDBJ databases">
        <authorList>
            <person name="Whitehead M."/>
        </authorList>
    </citation>
    <scope>NUCLEOTIDE SEQUENCE</scope>
    <source>
        <strain evidence="1">EGII</strain>
    </source>
</reference>
<dbReference type="EMBL" id="CAJHJT010000056">
    <property type="protein sequence ID" value="CAD7012818.1"/>
    <property type="molecule type" value="Genomic_DNA"/>
</dbReference>
<accession>A0A811V9C5</accession>
<keyword evidence="2" id="KW-1185">Reference proteome</keyword>
<evidence type="ECO:0000313" key="1">
    <source>
        <dbReference type="EMBL" id="CAD7012818.1"/>
    </source>
</evidence>
<comment type="caution">
    <text evidence="1">The sequence shown here is derived from an EMBL/GenBank/DDBJ whole genome shotgun (WGS) entry which is preliminary data.</text>
</comment>
<dbReference type="OrthoDB" id="5406014at2759"/>
<evidence type="ECO:0000313" key="2">
    <source>
        <dbReference type="Proteomes" id="UP000606786"/>
    </source>
</evidence>
<proteinExistence type="predicted"/>
<protein>
    <submittedName>
        <fullName evidence="1">(Mediterranean fruit fly) hypothetical protein</fullName>
    </submittedName>
</protein>
<name>A0A811V9C5_CERCA</name>
<dbReference type="AlphaFoldDB" id="A0A811V9C5"/>
<dbReference type="Proteomes" id="UP000606786">
    <property type="component" value="Unassembled WGS sequence"/>
</dbReference>
<gene>
    <name evidence="1" type="ORF">CCAP1982_LOCUS20918</name>
</gene>